<dbReference type="RefSeq" id="WP_382400034.1">
    <property type="nucleotide sequence ID" value="NZ_JBHTNH010000021.1"/>
</dbReference>
<gene>
    <name evidence="1" type="ORF">ACFQ4A_09860</name>
</gene>
<proteinExistence type="predicted"/>
<protein>
    <submittedName>
        <fullName evidence="1">Uncharacterized protein</fullName>
    </submittedName>
</protein>
<sequence>MGVLNTHFYRIYDQFNRKVYALALITDHEAEDANGFHYSYYDTKVDYTYNVYRFQDQNIAKLEASSNPFAHAVISAIIPVKPKMTRMYAILSNENS</sequence>
<keyword evidence="2" id="KW-1185">Reference proteome</keyword>
<accession>A0ABW3ZUQ4</accession>
<comment type="caution">
    <text evidence="1">The sequence shown here is derived from an EMBL/GenBank/DDBJ whole genome shotgun (WGS) entry which is preliminary data.</text>
</comment>
<organism evidence="1 2">
    <name type="scientific">Lentibacillus salinarum</name>
    <dbReference type="NCBI Taxonomy" id="446820"/>
    <lineage>
        <taxon>Bacteria</taxon>
        <taxon>Bacillati</taxon>
        <taxon>Bacillota</taxon>
        <taxon>Bacilli</taxon>
        <taxon>Bacillales</taxon>
        <taxon>Bacillaceae</taxon>
        <taxon>Lentibacillus</taxon>
    </lineage>
</organism>
<evidence type="ECO:0000313" key="2">
    <source>
        <dbReference type="Proteomes" id="UP001597178"/>
    </source>
</evidence>
<name>A0ABW3ZUQ4_9BACI</name>
<reference evidence="2" key="1">
    <citation type="journal article" date="2019" name="Int. J. Syst. Evol. Microbiol.">
        <title>The Global Catalogue of Microorganisms (GCM) 10K type strain sequencing project: providing services to taxonomists for standard genome sequencing and annotation.</title>
        <authorList>
            <consortium name="The Broad Institute Genomics Platform"/>
            <consortium name="The Broad Institute Genome Sequencing Center for Infectious Disease"/>
            <person name="Wu L."/>
            <person name="Ma J."/>
        </authorList>
    </citation>
    <scope>NUCLEOTIDE SEQUENCE [LARGE SCALE GENOMIC DNA]</scope>
    <source>
        <strain evidence="2">CCUG 54822</strain>
    </source>
</reference>
<dbReference type="EMBL" id="JBHTNH010000021">
    <property type="protein sequence ID" value="MFD1361959.1"/>
    <property type="molecule type" value="Genomic_DNA"/>
</dbReference>
<evidence type="ECO:0000313" key="1">
    <source>
        <dbReference type="EMBL" id="MFD1361959.1"/>
    </source>
</evidence>
<dbReference type="Proteomes" id="UP001597178">
    <property type="component" value="Unassembled WGS sequence"/>
</dbReference>